<keyword evidence="2" id="KW-1185">Reference proteome</keyword>
<dbReference type="EMBL" id="BGPR01000095">
    <property type="protein sequence ID" value="GBL93608.1"/>
    <property type="molecule type" value="Genomic_DNA"/>
</dbReference>
<gene>
    <name evidence="1" type="ORF">AVEN_25609_1</name>
</gene>
<organism evidence="1 2">
    <name type="scientific">Araneus ventricosus</name>
    <name type="common">Orbweaver spider</name>
    <name type="synonym">Epeira ventricosa</name>
    <dbReference type="NCBI Taxonomy" id="182803"/>
    <lineage>
        <taxon>Eukaryota</taxon>
        <taxon>Metazoa</taxon>
        <taxon>Ecdysozoa</taxon>
        <taxon>Arthropoda</taxon>
        <taxon>Chelicerata</taxon>
        <taxon>Arachnida</taxon>
        <taxon>Araneae</taxon>
        <taxon>Araneomorphae</taxon>
        <taxon>Entelegynae</taxon>
        <taxon>Araneoidea</taxon>
        <taxon>Araneidae</taxon>
        <taxon>Araneus</taxon>
    </lineage>
</organism>
<evidence type="ECO:0000313" key="1">
    <source>
        <dbReference type="EMBL" id="GBL93608.1"/>
    </source>
</evidence>
<name>A0A4Y2BNG3_ARAVE</name>
<dbReference type="AlphaFoldDB" id="A0A4Y2BNG3"/>
<proteinExistence type="predicted"/>
<comment type="caution">
    <text evidence="1">The sequence shown here is derived from an EMBL/GenBank/DDBJ whole genome shotgun (WGS) entry which is preliminary data.</text>
</comment>
<protein>
    <submittedName>
        <fullName evidence="1">Uncharacterized protein</fullName>
    </submittedName>
</protein>
<dbReference type="Proteomes" id="UP000499080">
    <property type="component" value="Unassembled WGS sequence"/>
</dbReference>
<reference evidence="1 2" key="1">
    <citation type="journal article" date="2019" name="Sci. Rep.">
        <title>Orb-weaving spider Araneus ventricosus genome elucidates the spidroin gene catalogue.</title>
        <authorList>
            <person name="Kono N."/>
            <person name="Nakamura H."/>
            <person name="Ohtoshi R."/>
            <person name="Moran D.A.P."/>
            <person name="Shinohara A."/>
            <person name="Yoshida Y."/>
            <person name="Fujiwara M."/>
            <person name="Mori M."/>
            <person name="Tomita M."/>
            <person name="Arakawa K."/>
        </authorList>
    </citation>
    <scope>NUCLEOTIDE SEQUENCE [LARGE SCALE GENOMIC DNA]</scope>
</reference>
<accession>A0A4Y2BNG3</accession>
<evidence type="ECO:0000313" key="2">
    <source>
        <dbReference type="Proteomes" id="UP000499080"/>
    </source>
</evidence>
<sequence>MATRANDVIIEYPGVNPDNAPPRKINGFLEGAYNAWVTATPPTTATTSPNSPKAPMIIERGGFEQQFSNLEEIIPRHSVRSHLSLPVPTTIEKSIRSRFPLADPSSHHRSKQQRNIEYSVSATVEKQWEPRICTVSNHMAIPRNGCNCHCFQWIKTNLKK</sequence>